<dbReference type="EMBL" id="JBCDNA010000003">
    <property type="protein sequence ID" value="MEL4456705.1"/>
    <property type="molecule type" value="Genomic_DNA"/>
</dbReference>
<dbReference type="RefSeq" id="WP_342160872.1">
    <property type="nucleotide sequence ID" value="NZ_JBCDNA010000003.1"/>
</dbReference>
<comment type="caution">
    <text evidence="1">The sequence shown here is derived from an EMBL/GenBank/DDBJ whole genome shotgun (WGS) entry which is preliminary data.</text>
</comment>
<sequence>MDLLKSVLFLGYSSSNDGLLFPDEIDPNEYCNSIFIVTRSKYESLNSNFLFKICDGQDIYELDLIQDEQNADLYTVNIRNYNISFLVKRISFFYIGNKSGLFDNKILYQLIPIETHLLEFLVASENIFFVGDTPSVEP</sequence>
<name>A0ABU9L4I5_9FLAO</name>
<reference evidence="1 2" key="1">
    <citation type="submission" date="2024-04" db="EMBL/GenBank/DDBJ databases">
        <title>whole genome sequencing of Lutimonas vermicola strain IMCC1616.</title>
        <authorList>
            <person name="Bae S.S."/>
        </authorList>
    </citation>
    <scope>NUCLEOTIDE SEQUENCE [LARGE SCALE GENOMIC DNA]</scope>
    <source>
        <strain evidence="1 2">IMCC1616</strain>
    </source>
</reference>
<evidence type="ECO:0000313" key="2">
    <source>
        <dbReference type="Proteomes" id="UP001474120"/>
    </source>
</evidence>
<dbReference type="Proteomes" id="UP001474120">
    <property type="component" value="Unassembled WGS sequence"/>
</dbReference>
<keyword evidence="2" id="KW-1185">Reference proteome</keyword>
<evidence type="ECO:0000313" key="1">
    <source>
        <dbReference type="EMBL" id="MEL4456705.1"/>
    </source>
</evidence>
<protein>
    <submittedName>
        <fullName evidence="1">Uncharacterized protein</fullName>
    </submittedName>
</protein>
<accession>A0ABU9L4I5</accession>
<organism evidence="1 2">
    <name type="scientific">Lutimonas vermicola</name>
    <dbReference type="NCBI Taxonomy" id="414288"/>
    <lineage>
        <taxon>Bacteria</taxon>
        <taxon>Pseudomonadati</taxon>
        <taxon>Bacteroidota</taxon>
        <taxon>Flavobacteriia</taxon>
        <taxon>Flavobacteriales</taxon>
        <taxon>Flavobacteriaceae</taxon>
        <taxon>Lutimonas</taxon>
    </lineage>
</organism>
<gene>
    <name evidence="1" type="ORF">AABB81_12425</name>
</gene>
<proteinExistence type="predicted"/>